<sequence length="200" mass="22053">MNYKNKLNQIKALLSLEVKLAQMKLEDGITIIEAESFEPDFSVGIVTADGIVPMPIGEYKLEDGSILVVEVEGIIAEIKQEEAESEVEVEIEVAPEEVVEPEMQSETAPAPKRIVESVSKETFFEAELEALKTELAAIKAENEALKSEKSSLEVELSNVEAGAEAIVTNPEAETKVNSFKLSKNRHRSIEDSVFSKIFNK</sequence>
<gene>
    <name evidence="2" type="ORF">UFOVP324_19</name>
</gene>
<accession>A0A6J5LVZ8</accession>
<organism evidence="2">
    <name type="scientific">uncultured Caudovirales phage</name>
    <dbReference type="NCBI Taxonomy" id="2100421"/>
    <lineage>
        <taxon>Viruses</taxon>
        <taxon>Duplodnaviria</taxon>
        <taxon>Heunggongvirae</taxon>
        <taxon>Uroviricota</taxon>
        <taxon>Caudoviricetes</taxon>
        <taxon>Peduoviridae</taxon>
        <taxon>Maltschvirus</taxon>
        <taxon>Maltschvirus maltsch</taxon>
    </lineage>
</organism>
<evidence type="ECO:0000256" key="1">
    <source>
        <dbReference type="SAM" id="Coils"/>
    </source>
</evidence>
<protein>
    <submittedName>
        <fullName evidence="2">Uncharacterized protein</fullName>
    </submittedName>
</protein>
<evidence type="ECO:0000313" key="2">
    <source>
        <dbReference type="EMBL" id="CAB4137217.1"/>
    </source>
</evidence>
<reference evidence="2" key="1">
    <citation type="submission" date="2020-04" db="EMBL/GenBank/DDBJ databases">
        <authorList>
            <person name="Chiriac C."/>
            <person name="Salcher M."/>
            <person name="Ghai R."/>
            <person name="Kavagutti S V."/>
        </authorList>
    </citation>
    <scope>NUCLEOTIDE SEQUENCE</scope>
</reference>
<feature type="coiled-coil region" evidence="1">
    <location>
        <begin position="121"/>
        <end position="162"/>
    </location>
</feature>
<keyword evidence="1" id="KW-0175">Coiled coil</keyword>
<proteinExistence type="predicted"/>
<dbReference type="EMBL" id="LR796334">
    <property type="protein sequence ID" value="CAB4137217.1"/>
    <property type="molecule type" value="Genomic_DNA"/>
</dbReference>
<name>A0A6J5LVZ8_9CAUD</name>